<comment type="caution">
    <text evidence="1">The sequence shown here is derived from an EMBL/GenBank/DDBJ whole genome shotgun (WGS) entry which is preliminary data.</text>
</comment>
<dbReference type="EMBL" id="AWWV01006176">
    <property type="protein sequence ID" value="OMP02720.1"/>
    <property type="molecule type" value="Genomic_DNA"/>
</dbReference>
<reference evidence="1 2" key="1">
    <citation type="submission" date="2013-09" db="EMBL/GenBank/DDBJ databases">
        <title>Corchorus capsularis genome sequencing.</title>
        <authorList>
            <person name="Alam M."/>
            <person name="Haque M.S."/>
            <person name="Islam M.S."/>
            <person name="Emdad E.M."/>
            <person name="Islam M.M."/>
            <person name="Ahmed B."/>
            <person name="Halim A."/>
            <person name="Hossen Q.M.M."/>
            <person name="Hossain M.Z."/>
            <person name="Ahmed R."/>
            <person name="Khan M.M."/>
            <person name="Islam R."/>
            <person name="Rashid M.M."/>
            <person name="Khan S.A."/>
            <person name="Rahman M.S."/>
            <person name="Alam M."/>
        </authorList>
    </citation>
    <scope>NUCLEOTIDE SEQUENCE [LARGE SCALE GENOMIC DNA]</scope>
    <source>
        <strain evidence="2">cv. CVL-1</strain>
        <tissue evidence="1">Whole seedling</tissue>
    </source>
</reference>
<evidence type="ECO:0000313" key="2">
    <source>
        <dbReference type="Proteomes" id="UP000188268"/>
    </source>
</evidence>
<proteinExistence type="predicted"/>
<organism evidence="1 2">
    <name type="scientific">Corchorus capsularis</name>
    <name type="common">Jute</name>
    <dbReference type="NCBI Taxonomy" id="210143"/>
    <lineage>
        <taxon>Eukaryota</taxon>
        <taxon>Viridiplantae</taxon>
        <taxon>Streptophyta</taxon>
        <taxon>Embryophyta</taxon>
        <taxon>Tracheophyta</taxon>
        <taxon>Spermatophyta</taxon>
        <taxon>Magnoliopsida</taxon>
        <taxon>eudicotyledons</taxon>
        <taxon>Gunneridae</taxon>
        <taxon>Pentapetalae</taxon>
        <taxon>rosids</taxon>
        <taxon>malvids</taxon>
        <taxon>Malvales</taxon>
        <taxon>Malvaceae</taxon>
        <taxon>Grewioideae</taxon>
        <taxon>Apeibeae</taxon>
        <taxon>Corchorus</taxon>
    </lineage>
</organism>
<dbReference type="AlphaFoldDB" id="A0A1R3K6K7"/>
<gene>
    <name evidence="1" type="ORF">CCACVL1_02717</name>
</gene>
<protein>
    <submittedName>
        <fullName evidence="1">Uncharacterized protein</fullName>
    </submittedName>
</protein>
<dbReference type="Gramene" id="OMP02720">
    <property type="protein sequence ID" value="OMP02720"/>
    <property type="gene ID" value="CCACVL1_02717"/>
</dbReference>
<keyword evidence="2" id="KW-1185">Reference proteome</keyword>
<evidence type="ECO:0000313" key="1">
    <source>
        <dbReference type="EMBL" id="OMP02720.1"/>
    </source>
</evidence>
<dbReference type="Proteomes" id="UP000188268">
    <property type="component" value="Unassembled WGS sequence"/>
</dbReference>
<sequence>MASLSSAPSRSNNEVNFIDNGELGLTGIQLEGDCLIVMNKLTENAEQHSTSFGNVLSSSMWIEIEETLIFSMT</sequence>
<accession>A0A1R3K6K7</accession>
<name>A0A1R3K6K7_COCAP</name>